<dbReference type="GeneID" id="64466905"/>
<organism evidence="4 6">
    <name type="scientific">Pseudomonas cannabina</name>
    <dbReference type="NCBI Taxonomy" id="86840"/>
    <lineage>
        <taxon>Bacteria</taxon>
        <taxon>Pseudomonadati</taxon>
        <taxon>Pseudomonadota</taxon>
        <taxon>Gammaproteobacteria</taxon>
        <taxon>Pseudomonadales</taxon>
        <taxon>Pseudomonadaceae</taxon>
        <taxon>Pseudomonas</taxon>
    </lineage>
</organism>
<dbReference type="GO" id="GO:0016747">
    <property type="term" value="F:acyltransferase activity, transferring groups other than amino-acyl groups"/>
    <property type="evidence" value="ECO:0007669"/>
    <property type="project" value="InterPro"/>
</dbReference>
<evidence type="ECO:0000259" key="2">
    <source>
        <dbReference type="Pfam" id="PF01757"/>
    </source>
</evidence>
<dbReference type="Pfam" id="PF01757">
    <property type="entry name" value="Acyl_transf_3"/>
    <property type="match status" value="1"/>
</dbReference>
<keyword evidence="4" id="KW-0012">Acyltransferase</keyword>
<keyword evidence="1" id="KW-0472">Membrane</keyword>
<dbReference type="Proteomes" id="UP000270524">
    <property type="component" value="Unassembled WGS sequence"/>
</dbReference>
<evidence type="ECO:0000313" key="3">
    <source>
        <dbReference type="EMBL" id="RMN86168.1"/>
    </source>
</evidence>
<dbReference type="EMBL" id="RBPJ01000265">
    <property type="protein sequence ID" value="RMN89973.1"/>
    <property type="molecule type" value="Genomic_DNA"/>
</dbReference>
<dbReference type="Proteomes" id="UP000269335">
    <property type="component" value="Unassembled WGS sequence"/>
</dbReference>
<feature type="transmembrane region" description="Helical" evidence="1">
    <location>
        <begin position="146"/>
        <end position="167"/>
    </location>
</feature>
<proteinExistence type="predicted"/>
<keyword evidence="4" id="KW-0808">Transferase</keyword>
<reference evidence="5 6" key="1">
    <citation type="submission" date="2018-08" db="EMBL/GenBank/DDBJ databases">
        <title>Recombination of ecologically and evolutionarily significant loci maintains genetic cohesion in the Pseudomonas syringae species complex.</title>
        <authorList>
            <person name="Dillon M."/>
            <person name="Thakur S."/>
            <person name="Almeida R.N.D."/>
            <person name="Weir B.S."/>
            <person name="Guttman D.S."/>
        </authorList>
    </citation>
    <scope>NUCLEOTIDE SEQUENCE [LARGE SCALE GENOMIC DNA]</scope>
    <source>
        <strain evidence="3 5">ICMP 15201</strain>
        <strain evidence="4 6">ICMP 15203</strain>
    </source>
</reference>
<evidence type="ECO:0000313" key="4">
    <source>
        <dbReference type="EMBL" id="RMN89973.1"/>
    </source>
</evidence>
<comment type="caution">
    <text evidence="4">The sequence shown here is derived from an EMBL/GenBank/DDBJ whole genome shotgun (WGS) entry which is preliminary data.</text>
</comment>
<dbReference type="InterPro" id="IPR050879">
    <property type="entry name" value="Acyltransferase_3"/>
</dbReference>
<feature type="transmembrane region" description="Helical" evidence="1">
    <location>
        <begin position="198"/>
        <end position="216"/>
    </location>
</feature>
<protein>
    <submittedName>
        <fullName evidence="3 4">Acyltransferase</fullName>
    </submittedName>
</protein>
<feature type="transmembrane region" description="Helical" evidence="1">
    <location>
        <begin position="12"/>
        <end position="30"/>
    </location>
</feature>
<gene>
    <name evidence="4" type="ORF">ALQ51_02417</name>
    <name evidence="3" type="ORF">ALQ53_01464</name>
</gene>
<dbReference type="AlphaFoldDB" id="A0A3M3QPI0"/>
<evidence type="ECO:0000256" key="1">
    <source>
        <dbReference type="SAM" id="Phobius"/>
    </source>
</evidence>
<feature type="transmembrane region" description="Helical" evidence="1">
    <location>
        <begin position="252"/>
        <end position="268"/>
    </location>
</feature>
<sequence>MSDAPRKRVVFLDYMRVFAFVSVLIGHKFYEQLAGIAGASDVHVTIRTLAQMIMPLCVGGAAGVVVFFLTSGYIITYVLKKESTQEFLIKRAFRIYPLFILAVAAQYLAGYWFEGTTPTSVLEVISRILLIGDFTGTPTGLNGVEWTLRIEIMFYIFMATLKSLGFLKNRTHLPAIYLVALTGLYATAPFPGTWSWSFAYVTIYAPLLILGSLIFLAEDMKEIRGRCIALSLFIMLMFMILTAKFIPGWKELHYMTLSVIVFVVFWLSPEKVPSNRTMRFLSELTYSVYLMHNWLWDYLHLALKSIGAGGQMHQLQILIMLLVICYFLNQTIEKSFIALGARLAKHKTALQDIT</sequence>
<feature type="transmembrane region" description="Helical" evidence="1">
    <location>
        <begin position="174"/>
        <end position="192"/>
    </location>
</feature>
<name>A0A3M3QPI0_PSECA</name>
<feature type="transmembrane region" description="Helical" evidence="1">
    <location>
        <begin position="50"/>
        <end position="75"/>
    </location>
</feature>
<keyword evidence="1" id="KW-0812">Transmembrane</keyword>
<keyword evidence="1" id="KW-1133">Transmembrane helix</keyword>
<dbReference type="RefSeq" id="WP_007248503.1">
    <property type="nucleotide sequence ID" value="NZ_CP178532.1"/>
</dbReference>
<accession>A0A3M3QPI0</accession>
<feature type="transmembrane region" description="Helical" evidence="1">
    <location>
        <begin position="228"/>
        <end position="246"/>
    </location>
</feature>
<evidence type="ECO:0000313" key="6">
    <source>
        <dbReference type="Proteomes" id="UP000270524"/>
    </source>
</evidence>
<dbReference type="InterPro" id="IPR002656">
    <property type="entry name" value="Acyl_transf_3_dom"/>
</dbReference>
<dbReference type="PANTHER" id="PTHR23028">
    <property type="entry name" value="ACETYLTRANSFERASE"/>
    <property type="match status" value="1"/>
</dbReference>
<evidence type="ECO:0000313" key="5">
    <source>
        <dbReference type="Proteomes" id="UP000269335"/>
    </source>
</evidence>
<feature type="domain" description="Acyltransferase 3" evidence="2">
    <location>
        <begin position="10"/>
        <end position="328"/>
    </location>
</feature>
<feature type="transmembrane region" description="Helical" evidence="1">
    <location>
        <begin position="95"/>
        <end position="113"/>
    </location>
</feature>
<dbReference type="EMBL" id="RBPH01000001">
    <property type="protein sequence ID" value="RMN86168.1"/>
    <property type="molecule type" value="Genomic_DNA"/>
</dbReference>